<name>A0ABV6JAY9_9BACL</name>
<dbReference type="EMBL" id="JBHLVF010000028">
    <property type="protein sequence ID" value="MFC0393051.1"/>
    <property type="molecule type" value="Genomic_DNA"/>
</dbReference>
<keyword evidence="1" id="KW-0812">Transmembrane</keyword>
<dbReference type="InterPro" id="IPR020210">
    <property type="entry name" value="Uncharacterised_YpbF_TM"/>
</dbReference>
<gene>
    <name evidence="2" type="ORF">ACFFJ8_16920</name>
</gene>
<evidence type="ECO:0000313" key="3">
    <source>
        <dbReference type="Proteomes" id="UP001589818"/>
    </source>
</evidence>
<dbReference type="RefSeq" id="WP_204818960.1">
    <property type="nucleotide sequence ID" value="NZ_JANHOF010000016.1"/>
</dbReference>
<dbReference type="Proteomes" id="UP001589818">
    <property type="component" value="Unassembled WGS sequence"/>
</dbReference>
<dbReference type="Pfam" id="PF10864">
    <property type="entry name" value="DUF2663"/>
    <property type="match status" value="1"/>
</dbReference>
<keyword evidence="1" id="KW-1133">Transmembrane helix</keyword>
<feature type="transmembrane region" description="Helical" evidence="1">
    <location>
        <begin position="40"/>
        <end position="60"/>
    </location>
</feature>
<reference evidence="2 3" key="1">
    <citation type="submission" date="2024-09" db="EMBL/GenBank/DDBJ databases">
        <authorList>
            <person name="Sun Q."/>
            <person name="Mori K."/>
        </authorList>
    </citation>
    <scope>NUCLEOTIDE SEQUENCE [LARGE SCALE GENOMIC DNA]</scope>
    <source>
        <strain evidence="2 3">CCM 4839</strain>
    </source>
</reference>
<feature type="transmembrane region" description="Helical" evidence="1">
    <location>
        <begin position="80"/>
        <end position="100"/>
    </location>
</feature>
<keyword evidence="3" id="KW-1185">Reference proteome</keyword>
<accession>A0ABV6JAY9</accession>
<proteinExistence type="predicted"/>
<protein>
    <submittedName>
        <fullName evidence="2">DUF2663 family protein</fullName>
    </submittedName>
</protein>
<evidence type="ECO:0000256" key="1">
    <source>
        <dbReference type="SAM" id="Phobius"/>
    </source>
</evidence>
<comment type="caution">
    <text evidence="2">The sequence shown here is derived from an EMBL/GenBank/DDBJ whole genome shotgun (WGS) entry which is preliminary data.</text>
</comment>
<organism evidence="2 3">
    <name type="scientific">Paenibacillus mendelii</name>
    <dbReference type="NCBI Taxonomy" id="206163"/>
    <lineage>
        <taxon>Bacteria</taxon>
        <taxon>Bacillati</taxon>
        <taxon>Bacillota</taxon>
        <taxon>Bacilli</taxon>
        <taxon>Bacillales</taxon>
        <taxon>Paenibacillaceae</taxon>
        <taxon>Paenibacillus</taxon>
    </lineage>
</organism>
<sequence length="153" mass="18025">MMAVRELMERIDALPVSEDTKLLVKEIVDRKQKVVHIRRMNRILAIVNLGIAGVIMYWMYKISLISSRDIFNSFQYLGKSNASILFIVVAVSVFIYSGMLTKEYKKQKDKYDDLRKETIDKLRAKWDITEESKLRDEISRLLDKRDINIRHVS</sequence>
<keyword evidence="1" id="KW-0472">Membrane</keyword>
<evidence type="ECO:0000313" key="2">
    <source>
        <dbReference type="EMBL" id="MFC0393051.1"/>
    </source>
</evidence>